<dbReference type="EMBL" id="VCKX01000305">
    <property type="protein sequence ID" value="TMR21053.1"/>
    <property type="molecule type" value="Genomic_DNA"/>
</dbReference>
<evidence type="ECO:0000256" key="2">
    <source>
        <dbReference type="ARBA" id="ARBA00008240"/>
    </source>
</evidence>
<evidence type="ECO:0000259" key="12">
    <source>
        <dbReference type="PROSITE" id="PS50850"/>
    </source>
</evidence>
<comment type="similarity">
    <text evidence="2">Belongs to the major facilitator superfamily. Metabolite:H+ Symporter (MHS) family (TC 2.A.1.6) family.</text>
</comment>
<feature type="transmembrane region" description="Helical" evidence="11">
    <location>
        <begin position="85"/>
        <end position="106"/>
    </location>
</feature>
<feature type="transmembrane region" description="Helical" evidence="11">
    <location>
        <begin position="44"/>
        <end position="64"/>
    </location>
</feature>
<evidence type="ECO:0000313" key="14">
    <source>
        <dbReference type="Proteomes" id="UP000306628"/>
    </source>
</evidence>
<dbReference type="RefSeq" id="WP_138697161.1">
    <property type="nucleotide sequence ID" value="NZ_JBHSAZ010000014.1"/>
</dbReference>
<comment type="caution">
    <text evidence="13">The sequence shown here is derived from an EMBL/GenBank/DDBJ whole genome shotgun (WGS) entry which is preliminary data.</text>
</comment>
<reference evidence="13 14" key="1">
    <citation type="submission" date="2019-05" db="EMBL/GenBank/DDBJ databases">
        <title>Draft genome sequence of Nonomuraea zeae DSM 100528.</title>
        <authorList>
            <person name="Saricaoglu S."/>
            <person name="Isik K."/>
        </authorList>
    </citation>
    <scope>NUCLEOTIDE SEQUENCE [LARGE SCALE GENOMIC DNA]</scope>
    <source>
        <strain evidence="13 14">DSM 100528</strain>
    </source>
</reference>
<gene>
    <name evidence="13" type="ORF">ETD85_51430</name>
</gene>
<evidence type="ECO:0000256" key="1">
    <source>
        <dbReference type="ARBA" id="ARBA00004651"/>
    </source>
</evidence>
<dbReference type="OrthoDB" id="3768022at2"/>
<dbReference type="GO" id="GO:0015293">
    <property type="term" value="F:symporter activity"/>
    <property type="evidence" value="ECO:0007669"/>
    <property type="project" value="UniProtKB-KW"/>
</dbReference>
<dbReference type="PANTHER" id="PTHR43045">
    <property type="entry name" value="SHIKIMATE TRANSPORTER"/>
    <property type="match status" value="1"/>
</dbReference>
<dbReference type="PROSITE" id="PS00217">
    <property type="entry name" value="SUGAR_TRANSPORT_2"/>
    <property type="match status" value="1"/>
</dbReference>
<keyword evidence="6" id="KW-0769">Symport</keyword>
<keyword evidence="7 11" id="KW-1133">Transmembrane helix</keyword>
<evidence type="ECO:0000256" key="5">
    <source>
        <dbReference type="ARBA" id="ARBA00022692"/>
    </source>
</evidence>
<feature type="transmembrane region" description="Helical" evidence="11">
    <location>
        <begin position="149"/>
        <end position="172"/>
    </location>
</feature>
<keyword evidence="14" id="KW-1185">Reference proteome</keyword>
<dbReference type="InterPro" id="IPR005829">
    <property type="entry name" value="Sugar_transporter_CS"/>
</dbReference>
<keyword evidence="8 11" id="KW-0472">Membrane</keyword>
<dbReference type="InterPro" id="IPR020846">
    <property type="entry name" value="MFS_dom"/>
</dbReference>
<feature type="transmembrane region" description="Helical" evidence="11">
    <location>
        <begin position="236"/>
        <end position="259"/>
    </location>
</feature>
<feature type="transmembrane region" description="Helical" evidence="11">
    <location>
        <begin position="368"/>
        <end position="387"/>
    </location>
</feature>
<dbReference type="PROSITE" id="PS50850">
    <property type="entry name" value="MFS"/>
    <property type="match status" value="1"/>
</dbReference>
<dbReference type="InterPro" id="IPR036259">
    <property type="entry name" value="MFS_trans_sf"/>
</dbReference>
<evidence type="ECO:0000256" key="9">
    <source>
        <dbReference type="ARBA" id="ARBA00037295"/>
    </source>
</evidence>
<evidence type="ECO:0000256" key="6">
    <source>
        <dbReference type="ARBA" id="ARBA00022847"/>
    </source>
</evidence>
<sequence length="431" mass="45932">MTTTPPQMRRVALASALGTSIEWYDFFIYTTASALVFNKLFFPTLSPVAGVLSAFATYAVGYVARPLGAVVFGHFGDRIGRKRSLVWTLLMMGIATFLVGCVPTHASVGTLAPLLLVVLRFVQGMAVGGEWGGAALISVEHAPKGRRTFFGAFAQIGSPVGLLLATTMFAVLNGLLSAEQFESWGWRLPFLVSIVLVAVGFVVRMRIEETPDFEQSAARSDVLPIVECLRTSWRQIVVGLGIFAGGFAAYYVLTTFMLAYTTTQLGLPKSVALAGQIVAAAVEAALMFVFASMGDKYGRGKVIGWGAVAGLLWAVPPFWLFGTGSAFWLCVGVGVGLIGVTATYSVGAAYVAELFAPRVRYTGMSLSYQLAGAIGGGLVPLFSTASLEWTGGHYWPVAVVTALFYVFTLVCLRIGRVRERAAAQAPVRVAL</sequence>
<keyword evidence="5 11" id="KW-0812">Transmembrane</keyword>
<comment type="function">
    <text evidence="9">May be a proton symporter involved in the uptake of osmolytes such as proline and glycine betaine.</text>
</comment>
<comment type="subcellular location">
    <subcellularLocation>
        <location evidence="1">Cell membrane</location>
        <topology evidence="1">Multi-pass membrane protein</topology>
    </subcellularLocation>
</comment>
<dbReference type="Proteomes" id="UP000306628">
    <property type="component" value="Unassembled WGS sequence"/>
</dbReference>
<feature type="transmembrane region" description="Helical" evidence="11">
    <location>
        <begin position="271"/>
        <end position="290"/>
    </location>
</feature>
<proteinExistence type="inferred from homology"/>
<feature type="transmembrane region" description="Helical" evidence="11">
    <location>
        <begin position="393"/>
        <end position="412"/>
    </location>
</feature>
<feature type="transmembrane region" description="Helical" evidence="11">
    <location>
        <begin position="302"/>
        <end position="320"/>
    </location>
</feature>
<evidence type="ECO:0000256" key="10">
    <source>
        <dbReference type="ARBA" id="ARBA00039918"/>
    </source>
</evidence>
<evidence type="ECO:0000256" key="11">
    <source>
        <dbReference type="SAM" id="Phobius"/>
    </source>
</evidence>
<dbReference type="GO" id="GO:0005886">
    <property type="term" value="C:plasma membrane"/>
    <property type="evidence" value="ECO:0007669"/>
    <property type="project" value="UniProtKB-SubCell"/>
</dbReference>
<dbReference type="AlphaFoldDB" id="A0A5S4FK84"/>
<dbReference type="SUPFAM" id="SSF103473">
    <property type="entry name" value="MFS general substrate transporter"/>
    <property type="match status" value="1"/>
</dbReference>
<dbReference type="Gene3D" id="1.20.1250.20">
    <property type="entry name" value="MFS general substrate transporter like domains"/>
    <property type="match status" value="2"/>
</dbReference>
<name>A0A5S4FK84_9ACTN</name>
<protein>
    <recommendedName>
        <fullName evidence="10">Putative proline/betaine transporter</fullName>
    </recommendedName>
</protein>
<evidence type="ECO:0000256" key="7">
    <source>
        <dbReference type="ARBA" id="ARBA00022989"/>
    </source>
</evidence>
<feature type="transmembrane region" description="Helical" evidence="11">
    <location>
        <begin position="326"/>
        <end position="356"/>
    </location>
</feature>
<evidence type="ECO:0000313" key="13">
    <source>
        <dbReference type="EMBL" id="TMR21053.1"/>
    </source>
</evidence>
<organism evidence="13 14">
    <name type="scientific">Nonomuraea zeae</name>
    <dbReference type="NCBI Taxonomy" id="1642303"/>
    <lineage>
        <taxon>Bacteria</taxon>
        <taxon>Bacillati</taxon>
        <taxon>Actinomycetota</taxon>
        <taxon>Actinomycetes</taxon>
        <taxon>Streptosporangiales</taxon>
        <taxon>Streptosporangiaceae</taxon>
        <taxon>Nonomuraea</taxon>
    </lineage>
</organism>
<feature type="transmembrane region" description="Helical" evidence="11">
    <location>
        <begin position="112"/>
        <end position="137"/>
    </location>
</feature>
<keyword evidence="3" id="KW-0813">Transport</keyword>
<evidence type="ECO:0000256" key="8">
    <source>
        <dbReference type="ARBA" id="ARBA00023136"/>
    </source>
</evidence>
<dbReference type="CDD" id="cd17369">
    <property type="entry name" value="MFS_ShiA_like"/>
    <property type="match status" value="1"/>
</dbReference>
<dbReference type="FunFam" id="1.20.1250.20:FF:000001">
    <property type="entry name" value="Dicarboxylate MFS transporter"/>
    <property type="match status" value="1"/>
</dbReference>
<accession>A0A5S4FK84</accession>
<keyword evidence="4" id="KW-1003">Cell membrane</keyword>
<feature type="domain" description="Major facilitator superfamily (MFS) profile" evidence="12">
    <location>
        <begin position="11"/>
        <end position="416"/>
    </location>
</feature>
<feature type="transmembrane region" description="Helical" evidence="11">
    <location>
        <begin position="184"/>
        <end position="203"/>
    </location>
</feature>
<evidence type="ECO:0000256" key="3">
    <source>
        <dbReference type="ARBA" id="ARBA00022448"/>
    </source>
</evidence>
<dbReference type="PANTHER" id="PTHR43045:SF1">
    <property type="entry name" value="SHIKIMATE TRANSPORTER"/>
    <property type="match status" value="1"/>
</dbReference>
<dbReference type="Pfam" id="PF07690">
    <property type="entry name" value="MFS_1"/>
    <property type="match status" value="1"/>
</dbReference>
<dbReference type="InterPro" id="IPR011701">
    <property type="entry name" value="MFS"/>
</dbReference>
<feature type="transmembrane region" description="Helical" evidence="11">
    <location>
        <begin position="12"/>
        <end position="32"/>
    </location>
</feature>
<evidence type="ECO:0000256" key="4">
    <source>
        <dbReference type="ARBA" id="ARBA00022475"/>
    </source>
</evidence>